<dbReference type="PANTHER" id="PTHR43464">
    <property type="entry name" value="METHYLTRANSFERASE"/>
    <property type="match status" value="1"/>
</dbReference>
<dbReference type="GO" id="GO:0008168">
    <property type="term" value="F:methyltransferase activity"/>
    <property type="evidence" value="ECO:0007669"/>
    <property type="project" value="UniProtKB-KW"/>
</dbReference>
<organism evidence="4 5">
    <name type="scientific">Leucobacter iarius</name>
    <dbReference type="NCBI Taxonomy" id="333963"/>
    <lineage>
        <taxon>Bacteria</taxon>
        <taxon>Bacillati</taxon>
        <taxon>Actinomycetota</taxon>
        <taxon>Actinomycetes</taxon>
        <taxon>Micrococcales</taxon>
        <taxon>Microbacteriaceae</taxon>
        <taxon>Leucobacter</taxon>
    </lineage>
</organism>
<dbReference type="PANTHER" id="PTHR43464:SF19">
    <property type="entry name" value="UBIQUINONE BIOSYNTHESIS O-METHYLTRANSFERASE, MITOCHONDRIAL"/>
    <property type="match status" value="1"/>
</dbReference>
<evidence type="ECO:0000256" key="1">
    <source>
        <dbReference type="ARBA" id="ARBA00022603"/>
    </source>
</evidence>
<proteinExistence type="predicted"/>
<dbReference type="CDD" id="cd02440">
    <property type="entry name" value="AdoMet_MTases"/>
    <property type="match status" value="1"/>
</dbReference>
<keyword evidence="2" id="KW-0808">Transferase</keyword>
<evidence type="ECO:0000256" key="2">
    <source>
        <dbReference type="ARBA" id="ARBA00022679"/>
    </source>
</evidence>
<evidence type="ECO:0000313" key="5">
    <source>
        <dbReference type="Proteomes" id="UP001500851"/>
    </source>
</evidence>
<comment type="caution">
    <text evidence="4">The sequence shown here is derived from an EMBL/GenBank/DDBJ whole genome shotgun (WGS) entry which is preliminary data.</text>
</comment>
<evidence type="ECO:0000256" key="3">
    <source>
        <dbReference type="ARBA" id="ARBA00022691"/>
    </source>
</evidence>
<dbReference type="InterPro" id="IPR029063">
    <property type="entry name" value="SAM-dependent_MTases_sf"/>
</dbReference>
<dbReference type="RefSeq" id="WP_344031977.1">
    <property type="nucleotide sequence ID" value="NZ_BAAAOB010000002.1"/>
</dbReference>
<reference evidence="4 5" key="1">
    <citation type="journal article" date="2019" name="Int. J. Syst. Evol. Microbiol.">
        <title>The Global Catalogue of Microorganisms (GCM) 10K type strain sequencing project: providing services to taxonomists for standard genome sequencing and annotation.</title>
        <authorList>
            <consortium name="The Broad Institute Genomics Platform"/>
            <consortium name="The Broad Institute Genome Sequencing Center for Infectious Disease"/>
            <person name="Wu L."/>
            <person name="Ma J."/>
        </authorList>
    </citation>
    <scope>NUCLEOTIDE SEQUENCE [LARGE SCALE GENOMIC DNA]</scope>
    <source>
        <strain evidence="4 5">JCM 14736</strain>
    </source>
</reference>
<accession>A0ABN2LMU4</accession>
<evidence type="ECO:0000313" key="4">
    <source>
        <dbReference type="EMBL" id="GAA1791275.1"/>
    </source>
</evidence>
<dbReference type="SUPFAM" id="SSF53335">
    <property type="entry name" value="S-adenosyl-L-methionine-dependent methyltransferases"/>
    <property type="match status" value="1"/>
</dbReference>
<dbReference type="EMBL" id="BAAAOB010000002">
    <property type="protein sequence ID" value="GAA1791275.1"/>
    <property type="molecule type" value="Genomic_DNA"/>
</dbReference>
<dbReference type="Proteomes" id="UP001500851">
    <property type="component" value="Unassembled WGS sequence"/>
</dbReference>
<gene>
    <name evidence="4" type="ORF">GCM10009768_20340</name>
</gene>
<name>A0ABN2LMU4_9MICO</name>
<sequence>MKPPGPGLAQRDEALTELMDDPDCDPRRLQRTLRGFGLVNGAVSRWGAVYRTLLRPILAASEAPARVLDIGSGGGDVLRRLARLARRDGFAIDGLGVDPDPRALDAADRGPRTPGVRFTCATSSEIRGSGDTFDLVVSNHVLHHLDEASFDALIDDSSALAERACVHSDIARGRLAYAAFSVAALPVAPGTFLRVDGLRSIRRSYTPAELTARLPAEWWVETVGRFRLLAVRRFSEAPR</sequence>
<keyword evidence="3" id="KW-0949">S-adenosyl-L-methionine</keyword>
<dbReference type="GO" id="GO:0032259">
    <property type="term" value="P:methylation"/>
    <property type="evidence" value="ECO:0007669"/>
    <property type="project" value="UniProtKB-KW"/>
</dbReference>
<dbReference type="NCBIfam" id="NF004851">
    <property type="entry name" value="PRK06202.1"/>
    <property type="match status" value="1"/>
</dbReference>
<protein>
    <submittedName>
        <fullName evidence="4">Class I SAM-dependent methyltransferase</fullName>
    </submittedName>
</protein>
<dbReference type="Pfam" id="PF13489">
    <property type="entry name" value="Methyltransf_23"/>
    <property type="match status" value="1"/>
</dbReference>
<keyword evidence="1 4" id="KW-0489">Methyltransferase</keyword>
<keyword evidence="5" id="KW-1185">Reference proteome</keyword>
<dbReference type="Gene3D" id="3.40.50.150">
    <property type="entry name" value="Vaccinia Virus protein VP39"/>
    <property type="match status" value="1"/>
</dbReference>